<reference evidence="2 3" key="1">
    <citation type="submission" date="2017-02" db="EMBL/GenBank/DDBJ databases">
        <authorList>
            <person name="Peterson S.W."/>
        </authorList>
    </citation>
    <scope>NUCLEOTIDE SEQUENCE [LARGE SCALE GENOMIC DNA]</scope>
    <source>
        <strain evidence="2 3">P15</strain>
    </source>
</reference>
<dbReference type="STRING" id="428993.SAMN06296058_3010"/>
<name>A0A1T5LSM9_9GAMM</name>
<dbReference type="Gene3D" id="3.40.50.2000">
    <property type="entry name" value="Glycogen Phosphorylase B"/>
    <property type="match status" value="2"/>
</dbReference>
<dbReference type="Pfam" id="PF13439">
    <property type="entry name" value="Glyco_transf_4"/>
    <property type="match status" value="1"/>
</dbReference>
<dbReference type="Proteomes" id="UP000190341">
    <property type="component" value="Unassembled WGS sequence"/>
</dbReference>
<dbReference type="Pfam" id="PF13692">
    <property type="entry name" value="Glyco_trans_1_4"/>
    <property type="match status" value="1"/>
</dbReference>
<organism evidence="2 3">
    <name type="scientific">Pseudoxanthomonas indica</name>
    <dbReference type="NCBI Taxonomy" id="428993"/>
    <lineage>
        <taxon>Bacteria</taxon>
        <taxon>Pseudomonadati</taxon>
        <taxon>Pseudomonadota</taxon>
        <taxon>Gammaproteobacteria</taxon>
        <taxon>Lysobacterales</taxon>
        <taxon>Lysobacteraceae</taxon>
        <taxon>Pseudoxanthomonas</taxon>
    </lineage>
</organism>
<proteinExistence type="predicted"/>
<dbReference type="PANTHER" id="PTHR45947">
    <property type="entry name" value="SULFOQUINOVOSYL TRANSFERASE SQD2"/>
    <property type="match status" value="1"/>
</dbReference>
<dbReference type="AlphaFoldDB" id="A0A1T5LSM9"/>
<dbReference type="PANTHER" id="PTHR45947:SF3">
    <property type="entry name" value="SULFOQUINOVOSYL TRANSFERASE SQD2"/>
    <property type="match status" value="1"/>
</dbReference>
<dbReference type="EMBL" id="FUZV01000002">
    <property type="protein sequence ID" value="SKC78911.1"/>
    <property type="molecule type" value="Genomic_DNA"/>
</dbReference>
<feature type="domain" description="Glycosyltransferase subfamily 4-like N-terminal" evidence="1">
    <location>
        <begin position="14"/>
        <end position="177"/>
    </location>
</feature>
<evidence type="ECO:0000313" key="3">
    <source>
        <dbReference type="Proteomes" id="UP000190341"/>
    </source>
</evidence>
<dbReference type="OrthoDB" id="9802525at2"/>
<protein>
    <submittedName>
        <fullName evidence="2">Glycosyltransferase involved in cell wall bisynthesis</fullName>
    </submittedName>
</protein>
<evidence type="ECO:0000313" key="2">
    <source>
        <dbReference type="EMBL" id="SKC78911.1"/>
    </source>
</evidence>
<sequence>MRYAIVTETYPPEVNGVALTVQGLEQGLRSRGHAVSLVRPRQDSDVADLPDTMLVRGAALPRYPGLKFGLPATRRLTRLWTNTPPDAIYVATEGPLGWSAVRAAKRLGIPVATGFHTRFDEYMRDYGAAFLQQTAMRWMRRFHNRADATLVPTRELQDFLASQGFERVVRLARAVDSTQFSPALRDSALRSLWGARTDTPVAIYVGRIAAEKNLGLAVRAFRELQGKRPDARFVWVGDGPAREKLAQDNPDFVFCGIQRGEALARHFASGDLFLFPSHSETFGNVTLEAMASGVPTVAFDYGAAREHLRSGVHGVAVQDDEAFVAATVQLGDNATLRGLMGGNAAEAVRALRPDQVAADFDVLLADLAATRRSYANPATA</sequence>
<dbReference type="CDD" id="cd03814">
    <property type="entry name" value="GT4-like"/>
    <property type="match status" value="1"/>
</dbReference>
<gene>
    <name evidence="2" type="ORF">SAMN06296058_3010</name>
</gene>
<accession>A0A1T5LSM9</accession>
<dbReference type="InterPro" id="IPR028098">
    <property type="entry name" value="Glyco_trans_4-like_N"/>
</dbReference>
<dbReference type="InterPro" id="IPR050194">
    <property type="entry name" value="Glycosyltransferase_grp1"/>
</dbReference>
<keyword evidence="2" id="KW-0808">Transferase</keyword>
<dbReference type="SUPFAM" id="SSF53756">
    <property type="entry name" value="UDP-Glycosyltransferase/glycogen phosphorylase"/>
    <property type="match status" value="1"/>
</dbReference>
<dbReference type="RefSeq" id="WP_079725327.1">
    <property type="nucleotide sequence ID" value="NZ_BMCL01000001.1"/>
</dbReference>
<evidence type="ECO:0000259" key="1">
    <source>
        <dbReference type="Pfam" id="PF13439"/>
    </source>
</evidence>
<keyword evidence="3" id="KW-1185">Reference proteome</keyword>
<dbReference type="GO" id="GO:0016757">
    <property type="term" value="F:glycosyltransferase activity"/>
    <property type="evidence" value="ECO:0007669"/>
    <property type="project" value="UniProtKB-ARBA"/>
</dbReference>